<comment type="similarity">
    <text evidence="8 9">Belongs to the TonB-dependent receptor family.</text>
</comment>
<keyword evidence="11" id="KW-1185">Reference proteome</keyword>
<protein>
    <submittedName>
        <fullName evidence="10">TonB-dependent Receptor Plug Domain protein</fullName>
    </submittedName>
</protein>
<gene>
    <name evidence="10" type="ORF">MgSA37_04012</name>
</gene>
<dbReference type="InterPro" id="IPR000531">
    <property type="entry name" value="Beta-barrel_TonB"/>
</dbReference>
<dbReference type="InterPro" id="IPR012910">
    <property type="entry name" value="Plug_dom"/>
</dbReference>
<dbReference type="InterPro" id="IPR037066">
    <property type="entry name" value="Plug_dom_sf"/>
</dbReference>
<sequence length="919" mass="102940">MKKLILVFLFTGFGCTTFAQQTQKIIDKTNIDHFYTCSLDLLLDTLSINYHLNIVFERDSVSKFDIAEHFFNESLKTVLNKVCSDNALHYWIESDGTIYILQNTDDLARLKQLNRLKQTRLGNVKPLIEEPKAPPMHYLFSIGGKVIDQATGESLPSATLKIRNTNITTSTNTDGNFTLFNIPSDTCVVEASFSGYQTDYIRLNAKNINTELVFGMFKALNTLNEVTVLGRKSGVMNTDTKKVGVLQLTPASLDKLPNIGEKDILRAFQLMPGVSATNESSSGAYVRGGTPDQNLVVFDGFTVYQVDHLYGFFSAFNSNAVKDVQLYKGGFSSIYGGRLSSVTEINGKDGNHNQASFGVDLSLLSVNAFAELPLSDKSSLLLAFRRSYQGPLYDKIFKQFNTSTVQGGPGGGGPGGPPGGGGFGESTTPASHFYDADVRYNYRINKTNSFTWSFYNGEDKTDNSRALQIPSFLSSTTGNINITDYTKYGNTGSSIKWFSQWNKKVHSNTYITYSSYFNDRVRSTSGTSTDSNGNTTSFANGTSEKNNLHDIGVKSEWEWQINNKYKLLYGGFGNFQKINYGYIQNDTSILINQHNSAFSGGTYAELEIEPTDKLHLQPGIRDTWFQPTGKLYIEPRLSASYVINENYTLKAATGEFYQYMNEVTREDIVNGNRSFWVLSNNSNIPVSEAKHYMAGISYENDKFLIDVEGYYKALSNLTQYTIRQTGMGPGTVSSVEQDFYTGTGRAKGIEILLQKKLGNYTGWLSYTLADAKNKFSIFGTNYYPADQDIRHEFKAINMYHYYRWNFSAVFIFSTGHPYTAPLSSYTITSPDGNTSTAFNISGKNALRYPDYHRLDLSATYDLIKINGNKIGSIGLSLFNVYNHTNIWYREYQLQNYAAITTDVNYLGFTPNITLSLRWK</sequence>
<dbReference type="PROSITE" id="PS52016">
    <property type="entry name" value="TONB_DEPENDENT_REC_3"/>
    <property type="match status" value="1"/>
</dbReference>
<dbReference type="Gene3D" id="2.40.170.20">
    <property type="entry name" value="TonB-dependent receptor, beta-barrel domain"/>
    <property type="match status" value="1"/>
</dbReference>
<evidence type="ECO:0000256" key="4">
    <source>
        <dbReference type="ARBA" id="ARBA00022692"/>
    </source>
</evidence>
<evidence type="ECO:0000256" key="3">
    <source>
        <dbReference type="ARBA" id="ARBA00022452"/>
    </source>
</evidence>
<dbReference type="InterPro" id="IPR008969">
    <property type="entry name" value="CarboxyPept-like_regulatory"/>
</dbReference>
<evidence type="ECO:0000256" key="2">
    <source>
        <dbReference type="ARBA" id="ARBA00022448"/>
    </source>
</evidence>
<keyword evidence="2 8" id="KW-0813">Transport</keyword>
<dbReference type="Pfam" id="PF00593">
    <property type="entry name" value="TonB_dep_Rec_b-barrel"/>
    <property type="match status" value="1"/>
</dbReference>
<evidence type="ECO:0000313" key="11">
    <source>
        <dbReference type="Proteomes" id="UP000218263"/>
    </source>
</evidence>
<dbReference type="Gene3D" id="2.60.40.1120">
    <property type="entry name" value="Carboxypeptidase-like, regulatory domain"/>
    <property type="match status" value="1"/>
</dbReference>
<keyword evidence="10" id="KW-0675">Receptor</keyword>
<dbReference type="SUPFAM" id="SSF49464">
    <property type="entry name" value="Carboxypeptidase regulatory domain-like"/>
    <property type="match status" value="1"/>
</dbReference>
<dbReference type="KEGG" id="mgot:MgSA37_04012"/>
<evidence type="ECO:0000256" key="9">
    <source>
        <dbReference type="RuleBase" id="RU003357"/>
    </source>
</evidence>
<dbReference type="AlphaFoldDB" id="A0A0X8X583"/>
<evidence type="ECO:0000256" key="6">
    <source>
        <dbReference type="ARBA" id="ARBA00023136"/>
    </source>
</evidence>
<proteinExistence type="inferred from homology"/>
<organism evidence="10 11">
    <name type="scientific">Mucilaginibacter gotjawali</name>
    <dbReference type="NCBI Taxonomy" id="1550579"/>
    <lineage>
        <taxon>Bacteria</taxon>
        <taxon>Pseudomonadati</taxon>
        <taxon>Bacteroidota</taxon>
        <taxon>Sphingobacteriia</taxon>
        <taxon>Sphingobacteriales</taxon>
        <taxon>Sphingobacteriaceae</taxon>
        <taxon>Mucilaginibacter</taxon>
    </lineage>
</organism>
<dbReference type="OrthoDB" id="9803050at2"/>
<evidence type="ECO:0000256" key="7">
    <source>
        <dbReference type="ARBA" id="ARBA00023237"/>
    </source>
</evidence>
<accession>A0A0X8X583</accession>
<dbReference type="EMBL" id="AP017313">
    <property type="protein sequence ID" value="BAU55820.1"/>
    <property type="molecule type" value="Genomic_DNA"/>
</dbReference>
<comment type="subcellular location">
    <subcellularLocation>
        <location evidence="1 8">Cell outer membrane</location>
        <topology evidence="1 8">Multi-pass membrane protein</topology>
    </subcellularLocation>
</comment>
<keyword evidence="6 8" id="KW-0472">Membrane</keyword>
<dbReference type="Pfam" id="PF07715">
    <property type="entry name" value="Plug"/>
    <property type="match status" value="1"/>
</dbReference>
<evidence type="ECO:0000256" key="1">
    <source>
        <dbReference type="ARBA" id="ARBA00004571"/>
    </source>
</evidence>
<dbReference type="PROSITE" id="PS51257">
    <property type="entry name" value="PROKAR_LIPOPROTEIN"/>
    <property type="match status" value="1"/>
</dbReference>
<dbReference type="Gene3D" id="2.170.130.10">
    <property type="entry name" value="TonB-dependent receptor, plug domain"/>
    <property type="match status" value="1"/>
</dbReference>
<name>A0A0X8X583_9SPHI</name>
<keyword evidence="7 8" id="KW-0998">Cell outer membrane</keyword>
<evidence type="ECO:0000256" key="5">
    <source>
        <dbReference type="ARBA" id="ARBA00023077"/>
    </source>
</evidence>
<reference evidence="10 11" key="1">
    <citation type="submission" date="2015-12" db="EMBL/GenBank/DDBJ databases">
        <title>Genome sequence of Mucilaginibacter gotjawali.</title>
        <authorList>
            <person name="Lee J.S."/>
            <person name="Lee K.C."/>
            <person name="Kim K.K."/>
            <person name="Lee B.W."/>
        </authorList>
    </citation>
    <scope>NUCLEOTIDE SEQUENCE [LARGE SCALE GENOMIC DNA]</scope>
    <source>
        <strain evidence="10 11">SA3-7</strain>
    </source>
</reference>
<evidence type="ECO:0000256" key="8">
    <source>
        <dbReference type="PROSITE-ProRule" id="PRU01360"/>
    </source>
</evidence>
<dbReference type="InterPro" id="IPR036942">
    <property type="entry name" value="Beta-barrel_TonB_sf"/>
</dbReference>
<dbReference type="RefSeq" id="WP_096354290.1">
    <property type="nucleotide sequence ID" value="NZ_AP017313.1"/>
</dbReference>
<dbReference type="SUPFAM" id="SSF56935">
    <property type="entry name" value="Porins"/>
    <property type="match status" value="1"/>
</dbReference>
<keyword evidence="4 8" id="KW-0812">Transmembrane</keyword>
<dbReference type="InterPro" id="IPR039426">
    <property type="entry name" value="TonB-dep_rcpt-like"/>
</dbReference>
<dbReference type="Proteomes" id="UP000218263">
    <property type="component" value="Chromosome"/>
</dbReference>
<keyword evidence="5 9" id="KW-0798">TonB box</keyword>
<keyword evidence="3 8" id="KW-1134">Transmembrane beta strand</keyword>
<evidence type="ECO:0000313" key="10">
    <source>
        <dbReference type="EMBL" id="BAU55820.1"/>
    </source>
</evidence>
<dbReference type="GO" id="GO:0009279">
    <property type="term" value="C:cell outer membrane"/>
    <property type="evidence" value="ECO:0007669"/>
    <property type="project" value="UniProtKB-SubCell"/>
</dbReference>
<dbReference type="Pfam" id="PF13715">
    <property type="entry name" value="CarbopepD_reg_2"/>
    <property type="match status" value="1"/>
</dbReference>